<dbReference type="Pfam" id="PF00072">
    <property type="entry name" value="Response_reg"/>
    <property type="match status" value="1"/>
</dbReference>
<dbReference type="InterPro" id="IPR011006">
    <property type="entry name" value="CheY-like_superfamily"/>
</dbReference>
<keyword evidence="4" id="KW-1185">Reference proteome</keyword>
<dbReference type="AlphaFoldDB" id="A0A0W0SWK1"/>
<feature type="modified residue" description="4-aspartylphosphate" evidence="1">
    <location>
        <position position="107"/>
    </location>
</feature>
<proteinExistence type="predicted"/>
<dbReference type="PROSITE" id="PS50110">
    <property type="entry name" value="RESPONSE_REGULATORY"/>
    <property type="match status" value="1"/>
</dbReference>
<feature type="domain" description="Response regulatory" evidence="2">
    <location>
        <begin position="16"/>
        <end position="170"/>
    </location>
</feature>
<dbReference type="STRING" id="1212489.Ldro_1292"/>
<evidence type="ECO:0000259" key="2">
    <source>
        <dbReference type="PROSITE" id="PS50110"/>
    </source>
</evidence>
<name>A0A0W0SWK1_9GAMM</name>
<evidence type="ECO:0000313" key="4">
    <source>
        <dbReference type="Proteomes" id="UP000054736"/>
    </source>
</evidence>
<dbReference type="GO" id="GO:0000160">
    <property type="term" value="P:phosphorelay signal transduction system"/>
    <property type="evidence" value="ECO:0007669"/>
    <property type="project" value="InterPro"/>
</dbReference>
<dbReference type="PATRIC" id="fig|1212489.4.peg.1361"/>
<evidence type="ECO:0000256" key="1">
    <source>
        <dbReference type="PROSITE-ProRule" id="PRU00169"/>
    </source>
</evidence>
<protein>
    <submittedName>
        <fullName evidence="3">Two component response regulator</fullName>
    </submittedName>
</protein>
<evidence type="ECO:0000313" key="3">
    <source>
        <dbReference type="EMBL" id="KTC87673.1"/>
    </source>
</evidence>
<sequence length="338" mass="39223">MNIVDKDPTCFYHPTKIIFLDDNQEFLDAIKLEFDEKFNLLTLTSPDKALEIINKYSEDTTRSLYKPIIDDNVDARDYRILGFDISKTLELIYDKGRFEHTPVLVVDYEMPIINGIELCKKIKGNKSYKIMLTAEADKDTVIEAFNNGLIDKFILKTNKNLHSELALAVHDLTQRYFKELSKSIVNGHASLVNILSDNVPYQKLFAQVAVQAQAIEYYLVDNSGSILFLDKDAKDTWLIIRHKDELKDQIDLLDGYDLPAPTRTSVTNKEQILFLLTEKEYKKPIDDWLKYLFDARKLDDSYYYSITQNYSTDAIDWGKVTSYSSYIKERRGIEELLV</sequence>
<dbReference type="InterPro" id="IPR001789">
    <property type="entry name" value="Sig_transdc_resp-reg_receiver"/>
</dbReference>
<keyword evidence="1" id="KW-0597">Phosphoprotein</keyword>
<dbReference type="Proteomes" id="UP000054736">
    <property type="component" value="Unassembled WGS sequence"/>
</dbReference>
<gene>
    <name evidence="3" type="ORF">Ldro_1292</name>
</gene>
<accession>A0A0W0SWK1</accession>
<reference evidence="3 4" key="1">
    <citation type="submission" date="2015-11" db="EMBL/GenBank/DDBJ databases">
        <title>Genomic analysis of 38 Legionella species identifies large and diverse effector repertoires.</title>
        <authorList>
            <person name="Burstein D."/>
            <person name="Amaro F."/>
            <person name="Zusman T."/>
            <person name="Lifshitz Z."/>
            <person name="Cohen O."/>
            <person name="Gilbert J.A."/>
            <person name="Pupko T."/>
            <person name="Shuman H.A."/>
            <person name="Segal G."/>
        </authorList>
    </citation>
    <scope>NUCLEOTIDE SEQUENCE [LARGE SCALE GENOMIC DNA]</scope>
    <source>
        <strain evidence="3 4">ATCC 700990</strain>
    </source>
</reference>
<organism evidence="3 4">
    <name type="scientific">Legionella drozanskii LLAP-1</name>
    <dbReference type="NCBI Taxonomy" id="1212489"/>
    <lineage>
        <taxon>Bacteria</taxon>
        <taxon>Pseudomonadati</taxon>
        <taxon>Pseudomonadota</taxon>
        <taxon>Gammaproteobacteria</taxon>
        <taxon>Legionellales</taxon>
        <taxon>Legionellaceae</taxon>
        <taxon>Legionella</taxon>
    </lineage>
</organism>
<dbReference type="EMBL" id="LNXY01000020">
    <property type="protein sequence ID" value="KTC87673.1"/>
    <property type="molecule type" value="Genomic_DNA"/>
</dbReference>
<dbReference type="OrthoDB" id="5697380at2"/>
<dbReference type="RefSeq" id="WP_058495594.1">
    <property type="nucleotide sequence ID" value="NZ_CAAAIU010000018.1"/>
</dbReference>
<comment type="caution">
    <text evidence="3">The sequence shown here is derived from an EMBL/GenBank/DDBJ whole genome shotgun (WGS) entry which is preliminary data.</text>
</comment>
<dbReference type="Gene3D" id="3.40.50.2300">
    <property type="match status" value="1"/>
</dbReference>
<dbReference type="SUPFAM" id="SSF52172">
    <property type="entry name" value="CheY-like"/>
    <property type="match status" value="1"/>
</dbReference>